<evidence type="ECO:0000256" key="2">
    <source>
        <dbReference type="ARBA" id="ARBA00009486"/>
    </source>
</evidence>
<dbReference type="Proteomes" id="UP000000689">
    <property type="component" value="Chromosome 8"/>
</dbReference>
<feature type="chain" id="PRO_5003411342" evidence="6">
    <location>
        <begin position="27"/>
        <end position="620"/>
    </location>
</feature>
<dbReference type="GO" id="GO:0016020">
    <property type="term" value="C:membrane"/>
    <property type="evidence" value="ECO:0007669"/>
    <property type="project" value="UniProtKB-SubCell"/>
</dbReference>
<dbReference type="RefSeq" id="XP_003671539.1">
    <property type="nucleotide sequence ID" value="XM_003671491.1"/>
</dbReference>
<dbReference type="HOGENOM" id="CLU_013841_0_0_1"/>
<dbReference type="OMA" id="VYIVYQW"/>
<dbReference type="GO" id="GO:0071555">
    <property type="term" value="P:cell wall organization"/>
    <property type="evidence" value="ECO:0007669"/>
    <property type="project" value="UniProtKB-KW"/>
</dbReference>
<comment type="similarity">
    <text evidence="2">Belongs to the BMT family.</text>
</comment>
<dbReference type="EMBL" id="HE580274">
    <property type="protein sequence ID" value="CCD26296.1"/>
    <property type="molecule type" value="Genomic_DNA"/>
</dbReference>
<organism evidence="7 8">
    <name type="scientific">Naumovozyma dairenensis (strain ATCC 10597 / BCRC 20456 / CBS 421 / NBRC 0211 / NRRL Y-12639)</name>
    <name type="common">Saccharomyces dairenensis</name>
    <dbReference type="NCBI Taxonomy" id="1071378"/>
    <lineage>
        <taxon>Eukaryota</taxon>
        <taxon>Fungi</taxon>
        <taxon>Dikarya</taxon>
        <taxon>Ascomycota</taxon>
        <taxon>Saccharomycotina</taxon>
        <taxon>Saccharomycetes</taxon>
        <taxon>Saccharomycetales</taxon>
        <taxon>Saccharomycetaceae</taxon>
        <taxon>Naumovozyma</taxon>
    </lineage>
</organism>
<dbReference type="GO" id="GO:0000030">
    <property type="term" value="F:mannosyltransferase activity"/>
    <property type="evidence" value="ECO:0007669"/>
    <property type="project" value="InterPro"/>
</dbReference>
<evidence type="ECO:0000256" key="4">
    <source>
        <dbReference type="ARBA" id="ARBA00022968"/>
    </source>
</evidence>
<sequence>MRRHQVYKLSIVIILCTVLVLKLTNNLPIEQIGHHYYALKNSRNQIKSKKDFLNVDISNLLKFKKNWINSPIRSITRTQEYSKKSLVGYVSNLDLKDEKKGSEYSASCSDLEYINDIEYSYWVHTLPSDLKEVRRELLTSPAFEFVEPQLHSDLEINWDEEKILEKNWLTFGGVSVWSKRYNVYFVYSRVIYSRKAQRNHPHVSLVRGQVFDKDWNEIHGFKVPFNDIIVPKDDEVELQKLDEDLGLYDCKKQLGHKEKELASNEYENCLVEVNKLKLKNEKRKKEILQKYYTIYPTVLNIPFISTGADYEGPEDPHIIMRETAEFEEPLIFFNMQDHNDGKRKLYGFLPHQKSDPLIEFHINGRGIKGKEKNWVPFFHADSSKGQAESQFSRGTIHFIYSFYPLEILKCSLNDGDCEFVFEGSTLELDKDTEFSGMRGSTQFINLPNVIPTLAGKQLWVGFPKFHLNGCGCGVKYYRPMLSVIVESNGVYHQELVVPTLDFNIDVLSWDLKGHYCFDVNVLNPNSINYWEVVSQDPVTKKYEDYMSLTVSEADHNTKVVIVKGLLNYILGIYKDKNIKEDFQITEHANSIIAESVKCIDKDTKQDCKNYGKTHPEPKDL</sequence>
<dbReference type="OrthoDB" id="3631276at2759"/>
<dbReference type="InterPro" id="IPR021988">
    <property type="entry name" value="BMT1"/>
</dbReference>
<dbReference type="GeneID" id="11496114"/>
<protein>
    <submittedName>
        <fullName evidence="7">Uncharacterized protein</fullName>
    </submittedName>
</protein>
<feature type="signal peptide" evidence="6">
    <location>
        <begin position="1"/>
        <end position="26"/>
    </location>
</feature>
<keyword evidence="8" id="KW-1185">Reference proteome</keyword>
<dbReference type="eggNOG" id="ENOG502QTZG">
    <property type="taxonomic scope" value="Eukaryota"/>
</dbReference>
<keyword evidence="5" id="KW-0961">Cell wall biogenesis/degradation</keyword>
<evidence type="ECO:0000256" key="5">
    <source>
        <dbReference type="ARBA" id="ARBA00023316"/>
    </source>
</evidence>
<comment type="subcellular location">
    <subcellularLocation>
        <location evidence="1">Membrane</location>
        <topology evidence="1">Single-pass type II membrane protein</topology>
    </subcellularLocation>
</comment>
<dbReference type="AlphaFoldDB" id="G0WET5"/>
<name>G0WET5_NAUDC</name>
<keyword evidence="6" id="KW-0732">Signal</keyword>
<proteinExistence type="inferred from homology"/>
<evidence type="ECO:0000256" key="1">
    <source>
        <dbReference type="ARBA" id="ARBA00004606"/>
    </source>
</evidence>
<evidence type="ECO:0000313" key="7">
    <source>
        <dbReference type="EMBL" id="CCD26296.1"/>
    </source>
</evidence>
<keyword evidence="3" id="KW-0808">Transferase</keyword>
<keyword evidence="4" id="KW-0812">Transmembrane</keyword>
<keyword evidence="4" id="KW-0735">Signal-anchor</keyword>
<reference evidence="7 8" key="1">
    <citation type="journal article" date="2011" name="Proc. Natl. Acad. Sci. U.S.A.">
        <title>Evolutionary erosion of yeast sex chromosomes by mating-type switching accidents.</title>
        <authorList>
            <person name="Gordon J.L."/>
            <person name="Armisen D."/>
            <person name="Proux-Wera E."/>
            <person name="Oheigeartaigh S.S."/>
            <person name="Byrne K.P."/>
            <person name="Wolfe K.H."/>
        </authorList>
    </citation>
    <scope>NUCLEOTIDE SEQUENCE [LARGE SCALE GENOMIC DNA]</scope>
    <source>
        <strain evidence="8">ATCC 10597 / BCRC 20456 / CBS 421 / NBRC 0211 / NRRL Y-12639</strain>
    </source>
</reference>
<accession>G0WET5</accession>
<evidence type="ECO:0000313" key="8">
    <source>
        <dbReference type="Proteomes" id="UP000000689"/>
    </source>
</evidence>
<dbReference type="Pfam" id="PF12141">
    <property type="entry name" value="BMT"/>
    <property type="match status" value="2"/>
</dbReference>
<dbReference type="STRING" id="1071378.G0WET5"/>
<gene>
    <name evidence="7" type="primary">NDAI0H01220</name>
    <name evidence="7" type="ordered locus">NDAI_0H01220</name>
</gene>
<keyword evidence="3" id="KW-0328">Glycosyltransferase</keyword>
<evidence type="ECO:0000256" key="6">
    <source>
        <dbReference type="SAM" id="SignalP"/>
    </source>
</evidence>
<dbReference type="KEGG" id="ndi:NDAI_0H01220"/>
<evidence type="ECO:0000256" key="3">
    <source>
        <dbReference type="ARBA" id="ARBA00022676"/>
    </source>
</evidence>